<dbReference type="AlphaFoldDB" id="A0A7W3PBU4"/>
<name>A0A7W3PBU4_9ACTN</name>
<feature type="domain" description="Sulfatase N-terminal" evidence="6">
    <location>
        <begin position="64"/>
        <end position="442"/>
    </location>
</feature>
<dbReference type="Pfam" id="PF00884">
    <property type="entry name" value="Sulfatase"/>
    <property type="match status" value="1"/>
</dbReference>
<proteinExistence type="inferred from homology"/>
<protein>
    <submittedName>
        <fullName evidence="7">Arylsulfatase A-like enzyme</fullName>
    </submittedName>
</protein>
<keyword evidence="3" id="KW-0378">Hydrolase</keyword>
<dbReference type="Proteomes" id="UP000580910">
    <property type="component" value="Unassembled WGS sequence"/>
</dbReference>
<feature type="signal peptide" evidence="5">
    <location>
        <begin position="1"/>
        <end position="32"/>
    </location>
</feature>
<keyword evidence="8" id="KW-1185">Reference proteome</keyword>
<dbReference type="GO" id="GO:0016787">
    <property type="term" value="F:hydrolase activity"/>
    <property type="evidence" value="ECO:0007669"/>
    <property type="project" value="UniProtKB-KW"/>
</dbReference>
<reference evidence="7 8" key="1">
    <citation type="submission" date="2020-07" db="EMBL/GenBank/DDBJ databases">
        <title>Sequencing the genomes of 1000 actinobacteria strains.</title>
        <authorList>
            <person name="Klenk H.-P."/>
        </authorList>
    </citation>
    <scope>NUCLEOTIDE SEQUENCE [LARGE SCALE GENOMIC DNA]</scope>
    <source>
        <strain evidence="7 8">DSM 21349</strain>
    </source>
</reference>
<dbReference type="EMBL" id="JACGXA010000003">
    <property type="protein sequence ID" value="MBA8805827.1"/>
    <property type="molecule type" value="Genomic_DNA"/>
</dbReference>
<organism evidence="7 8">
    <name type="scientific">Nocardioides ginsengisegetis</name>
    <dbReference type="NCBI Taxonomy" id="661491"/>
    <lineage>
        <taxon>Bacteria</taxon>
        <taxon>Bacillati</taxon>
        <taxon>Actinomycetota</taxon>
        <taxon>Actinomycetes</taxon>
        <taxon>Propionibacteriales</taxon>
        <taxon>Nocardioidaceae</taxon>
        <taxon>Nocardioides</taxon>
    </lineage>
</organism>
<evidence type="ECO:0000256" key="4">
    <source>
        <dbReference type="ARBA" id="ARBA00023180"/>
    </source>
</evidence>
<dbReference type="InterPro" id="IPR024607">
    <property type="entry name" value="Sulfatase_CS"/>
</dbReference>
<sequence length="606" mass="66261">MRGPMLRRLSGRLTGRVSAVAGVLALATACTATPAVGPSPYASRPLPHVPQSAVPVQQVSGKSPNIVFVLMDDFSMDLVPTLKHARTMTRLGASYQNAFVVDSLCCVSRAATFTGQYPHQTGVLTNTANMPNRVGAMGGYRAFAAHGDEQRTFAVRLQQAGYTTGFVGKYLNQYEYYPTKGVPRPPLGWSDLRVVFGTAYDGWDYNATYTQDGQVRVQHYDAPAASEPDVVKDKAYAGTVIDNDALDFIHEHRHDTKPYFLEVAPYAPHGRINSNPAYPGDPMFPPAFRDRPGHGSAHGNCGPVDCHDLTVADLPGYDDWQGDNAPVRADGTLAPAWSRSGKGLSVADAETSMRDRARMAQSIDRMLGRILRSVDDNTYVVLTSDNGFHLGQHGLTRGKGTAYDTDVHVPLYVMGPGVVPGPRDGMVSNIDLAPTFEDLAGIGSPDYRSGHSFAPSFADPARDTGDYAFFEHTWSQSPGNDPDRPFSGHDLDHIPSYVAVRSRTGLLIRDDLDYSYTGTDYAYEFYDYATEPWERRNLYGDPRYAAQVSELMAKLDEFDRCAREQALTPDVSDTCKALPFADKAAWEQRIPRHAVAHTSRSGSGKA</sequence>
<comment type="caution">
    <text evidence="7">The sequence shown here is derived from an EMBL/GenBank/DDBJ whole genome shotgun (WGS) entry which is preliminary data.</text>
</comment>
<keyword evidence="4" id="KW-0325">Glycoprotein</keyword>
<dbReference type="SUPFAM" id="SSF53649">
    <property type="entry name" value="Alkaline phosphatase-like"/>
    <property type="match status" value="1"/>
</dbReference>
<dbReference type="InterPro" id="IPR000917">
    <property type="entry name" value="Sulfatase_N"/>
</dbReference>
<dbReference type="PANTHER" id="PTHR43108">
    <property type="entry name" value="N-ACETYLGLUCOSAMINE-6-SULFATASE FAMILY MEMBER"/>
    <property type="match status" value="1"/>
</dbReference>
<comment type="similarity">
    <text evidence="1">Belongs to the sulfatase family.</text>
</comment>
<evidence type="ECO:0000259" key="6">
    <source>
        <dbReference type="Pfam" id="PF00884"/>
    </source>
</evidence>
<dbReference type="PANTHER" id="PTHR43108:SF8">
    <property type="entry name" value="SD21168P"/>
    <property type="match status" value="1"/>
</dbReference>
<evidence type="ECO:0000256" key="3">
    <source>
        <dbReference type="ARBA" id="ARBA00022801"/>
    </source>
</evidence>
<evidence type="ECO:0000256" key="2">
    <source>
        <dbReference type="ARBA" id="ARBA00022729"/>
    </source>
</evidence>
<accession>A0A7W3PBU4</accession>
<keyword evidence="2 5" id="KW-0732">Signal</keyword>
<dbReference type="PROSITE" id="PS51257">
    <property type="entry name" value="PROKAR_LIPOPROTEIN"/>
    <property type="match status" value="1"/>
</dbReference>
<gene>
    <name evidence="7" type="ORF">FB382_004172</name>
</gene>
<dbReference type="PROSITE" id="PS00149">
    <property type="entry name" value="SULFATASE_2"/>
    <property type="match status" value="1"/>
</dbReference>
<evidence type="ECO:0000256" key="1">
    <source>
        <dbReference type="ARBA" id="ARBA00008779"/>
    </source>
</evidence>
<dbReference type="Gene3D" id="3.40.720.10">
    <property type="entry name" value="Alkaline Phosphatase, subunit A"/>
    <property type="match status" value="1"/>
</dbReference>
<evidence type="ECO:0000256" key="5">
    <source>
        <dbReference type="SAM" id="SignalP"/>
    </source>
</evidence>
<feature type="chain" id="PRO_5038436308" evidence="5">
    <location>
        <begin position="33"/>
        <end position="606"/>
    </location>
</feature>
<dbReference type="CDD" id="cd16147">
    <property type="entry name" value="G6S"/>
    <property type="match status" value="1"/>
</dbReference>
<evidence type="ECO:0000313" key="7">
    <source>
        <dbReference type="EMBL" id="MBA8805827.1"/>
    </source>
</evidence>
<evidence type="ECO:0000313" key="8">
    <source>
        <dbReference type="Proteomes" id="UP000580910"/>
    </source>
</evidence>
<dbReference type="InterPro" id="IPR017850">
    <property type="entry name" value="Alkaline_phosphatase_core_sf"/>
</dbReference>
<dbReference type="RefSeq" id="WP_182541844.1">
    <property type="nucleotide sequence ID" value="NZ_JACGXA010000003.1"/>
</dbReference>